<evidence type="ECO:0000256" key="1">
    <source>
        <dbReference type="SAM" id="MobiDB-lite"/>
    </source>
</evidence>
<accession>A0A6I9U3Q6</accession>
<dbReference type="InParanoid" id="A0A6I9U3Q6"/>
<sequence length="254" mass="28565">MLSPLLICSKSKQSSLTKRKFSPIQTCMSRFNLAKKLHPARKAWKSFRNRLQSKLHDPKLVIATITALGQRCSIAWQSISRFLHRKIIGITKRAVPPLSHRHLHLYRHHVGQSYSPIYVDELFPGLVTLAEPGRIKESMAESSSISVSVNKTRPGSTVEAHRDGKIQIQDKVRAKIPGDAERGLAPVPVGKGKAKAGESSKSAASAEKWKLPLIPQFKGVDERAEEFIAKFRQDMKLEREQSILEFEEMLKRSA</sequence>
<dbReference type="InterPro" id="IPR008480">
    <property type="entry name" value="DUF761_pln"/>
</dbReference>
<organism evidence="2 3">
    <name type="scientific">Sesamum indicum</name>
    <name type="common">Oriental sesame</name>
    <name type="synonym">Sesamum orientale</name>
    <dbReference type="NCBI Taxonomy" id="4182"/>
    <lineage>
        <taxon>Eukaryota</taxon>
        <taxon>Viridiplantae</taxon>
        <taxon>Streptophyta</taxon>
        <taxon>Embryophyta</taxon>
        <taxon>Tracheophyta</taxon>
        <taxon>Spermatophyta</taxon>
        <taxon>Magnoliopsida</taxon>
        <taxon>eudicotyledons</taxon>
        <taxon>Gunneridae</taxon>
        <taxon>Pentapetalae</taxon>
        <taxon>asterids</taxon>
        <taxon>lamiids</taxon>
        <taxon>Lamiales</taxon>
        <taxon>Pedaliaceae</taxon>
        <taxon>Sesamum</taxon>
    </lineage>
</organism>
<protein>
    <submittedName>
        <fullName evidence="3">Uncharacterized protein LOC105171781</fullName>
    </submittedName>
</protein>
<dbReference type="GeneID" id="105171781"/>
<reference evidence="3" key="1">
    <citation type="submission" date="2025-08" db="UniProtKB">
        <authorList>
            <consortium name="RefSeq"/>
        </authorList>
    </citation>
    <scope>IDENTIFICATION</scope>
</reference>
<proteinExistence type="predicted"/>
<evidence type="ECO:0000313" key="2">
    <source>
        <dbReference type="Proteomes" id="UP000504604"/>
    </source>
</evidence>
<dbReference type="AlphaFoldDB" id="A0A6I9U3Q6"/>
<dbReference type="PANTHER" id="PTHR33098">
    <property type="entry name" value="COTTON FIBER (DUF761)"/>
    <property type="match status" value="1"/>
</dbReference>
<dbReference type="OrthoDB" id="1913960at2759"/>
<evidence type="ECO:0000313" key="3">
    <source>
        <dbReference type="RefSeq" id="XP_011091313.2"/>
    </source>
</evidence>
<feature type="region of interest" description="Disordered" evidence="1">
    <location>
        <begin position="181"/>
        <end position="206"/>
    </location>
</feature>
<gene>
    <name evidence="3" type="primary">LOC105171781</name>
</gene>
<dbReference type="Proteomes" id="UP000504604">
    <property type="component" value="Linkage group LG10"/>
</dbReference>
<dbReference type="KEGG" id="sind:105171781"/>
<keyword evidence="2" id="KW-1185">Reference proteome</keyword>
<feature type="compositionally biased region" description="Low complexity" evidence="1">
    <location>
        <begin position="197"/>
        <end position="206"/>
    </location>
</feature>
<dbReference type="PANTHER" id="PTHR33098:SF3">
    <property type="entry name" value="COTTON FIBER PROTEIN"/>
    <property type="match status" value="1"/>
</dbReference>
<dbReference type="RefSeq" id="XP_011091313.2">
    <property type="nucleotide sequence ID" value="XM_011093011.2"/>
</dbReference>
<name>A0A6I9U3Q6_SESIN</name>
<dbReference type="Pfam" id="PF05553">
    <property type="entry name" value="DUF761"/>
    <property type="match status" value="1"/>
</dbReference>